<keyword evidence="1" id="KW-0732">Signal</keyword>
<evidence type="ECO:0000313" key="5">
    <source>
        <dbReference type="Proteomes" id="UP000472839"/>
    </source>
</evidence>
<keyword evidence="4" id="KW-1185">Reference proteome</keyword>
<evidence type="ECO:0000313" key="4">
    <source>
        <dbReference type="Proteomes" id="UP000461010"/>
    </source>
</evidence>
<reference evidence="4 5" key="1">
    <citation type="submission" date="2019-10" db="EMBL/GenBank/DDBJ databases">
        <title>Poseidonibacter ostreae sp. nov., isolated from the gut of the Ostrea denselamellosa.</title>
        <authorList>
            <person name="Choi A."/>
        </authorList>
    </citation>
    <scope>NUCLEOTIDE SEQUENCE [LARGE SCALE GENOMIC DNA]</scope>
    <source>
        <strain evidence="2 5">SJOD-M-33</strain>
        <strain evidence="3 4">SJOD-M-5</strain>
    </source>
</reference>
<evidence type="ECO:0000313" key="3">
    <source>
        <dbReference type="EMBL" id="KAB7890757.1"/>
    </source>
</evidence>
<proteinExistence type="predicted"/>
<dbReference type="Proteomes" id="UP000472839">
    <property type="component" value="Unassembled WGS sequence"/>
</dbReference>
<accession>A0A6L4WSB8</accession>
<protein>
    <submittedName>
        <fullName evidence="2">Uncharacterized protein</fullName>
    </submittedName>
</protein>
<evidence type="ECO:0000256" key="1">
    <source>
        <dbReference type="SAM" id="SignalP"/>
    </source>
</evidence>
<dbReference type="EMBL" id="WFKK01000024">
    <property type="protein sequence ID" value="KAB7888476.1"/>
    <property type="molecule type" value="Genomic_DNA"/>
</dbReference>
<feature type="signal peptide" evidence="1">
    <location>
        <begin position="1"/>
        <end position="16"/>
    </location>
</feature>
<evidence type="ECO:0000313" key="2">
    <source>
        <dbReference type="EMBL" id="KAB7888476.1"/>
    </source>
</evidence>
<feature type="chain" id="PRO_5026752160" evidence="1">
    <location>
        <begin position="17"/>
        <end position="389"/>
    </location>
</feature>
<sequence>MKILSILVLFITLSFADTNNPFKTKANLIELEKTYQQYEQTDYKNYILGAEYYFGQGKEQNIKVAKDIFEKNDYDEFMIIYSNELKKLIDAEIIPTQNTAVDLIKNSLQIYRKTNSNDTYTINMLNQMINSWNQNTIKYSPDKKSKVIEYRADYLIKSEYDGYNRPSFVEIESPYGKVSFKDFAFEPFDFTEEYLFLNNQKLLIHFGSDTASGIYILDLVNFEMNLIGYGSLASVQTINSEKIINLVLKGYHDEGGAFWYRKSYDSNGIELKNETLNNFINNFDKAHNTKNSDLLNIFYLNSISYYNSKNYSKENVLKDKKRLFKKYPNFNMKSKILGIQQETENDFTIIYRKDVIYGNNNKIFDSYLKVKIIGEKVFIKEENDIFESI</sequence>
<dbReference type="EMBL" id="WFKJ01000022">
    <property type="protein sequence ID" value="KAB7890757.1"/>
    <property type="molecule type" value="Genomic_DNA"/>
</dbReference>
<dbReference type="AlphaFoldDB" id="A0A6L4WSB8"/>
<gene>
    <name evidence="3" type="ORF">GBG18_08470</name>
    <name evidence="2" type="ORF">GBG19_08800</name>
</gene>
<dbReference type="Proteomes" id="UP000461010">
    <property type="component" value="Unassembled WGS sequence"/>
</dbReference>
<comment type="caution">
    <text evidence="2">The sequence shown here is derived from an EMBL/GenBank/DDBJ whole genome shotgun (WGS) entry which is preliminary data.</text>
</comment>
<name>A0A6L4WSB8_9BACT</name>
<dbReference type="RefSeq" id="WP_152190175.1">
    <property type="nucleotide sequence ID" value="NZ_WFKJ01000022.1"/>
</dbReference>
<organism evidence="2 5">
    <name type="scientific">Poseidonibacter ostreae</name>
    <dbReference type="NCBI Taxonomy" id="2654171"/>
    <lineage>
        <taxon>Bacteria</taxon>
        <taxon>Pseudomonadati</taxon>
        <taxon>Campylobacterota</taxon>
        <taxon>Epsilonproteobacteria</taxon>
        <taxon>Campylobacterales</taxon>
        <taxon>Arcobacteraceae</taxon>
        <taxon>Poseidonibacter</taxon>
    </lineage>
</organism>